<name>A0A8D8D0K0_CULPI</name>
<reference evidence="1" key="1">
    <citation type="submission" date="2021-05" db="EMBL/GenBank/DDBJ databases">
        <authorList>
            <person name="Alioto T."/>
            <person name="Alioto T."/>
            <person name="Gomez Garrido J."/>
        </authorList>
    </citation>
    <scope>NUCLEOTIDE SEQUENCE</scope>
</reference>
<proteinExistence type="predicted"/>
<accession>A0A8D8D0K0</accession>
<organism evidence="1">
    <name type="scientific">Culex pipiens</name>
    <name type="common">House mosquito</name>
    <dbReference type="NCBI Taxonomy" id="7175"/>
    <lineage>
        <taxon>Eukaryota</taxon>
        <taxon>Metazoa</taxon>
        <taxon>Ecdysozoa</taxon>
        <taxon>Arthropoda</taxon>
        <taxon>Hexapoda</taxon>
        <taxon>Insecta</taxon>
        <taxon>Pterygota</taxon>
        <taxon>Neoptera</taxon>
        <taxon>Endopterygota</taxon>
        <taxon>Diptera</taxon>
        <taxon>Nematocera</taxon>
        <taxon>Culicoidea</taxon>
        <taxon>Culicidae</taxon>
        <taxon>Culicinae</taxon>
        <taxon>Culicini</taxon>
        <taxon>Culex</taxon>
        <taxon>Culex</taxon>
    </lineage>
</organism>
<protein>
    <submittedName>
        <fullName evidence="1">(northern house mosquito) hypothetical protein</fullName>
    </submittedName>
</protein>
<evidence type="ECO:0000313" key="1">
    <source>
        <dbReference type="EMBL" id="CAG6500530.1"/>
    </source>
</evidence>
<dbReference type="EMBL" id="HBUE01140606">
    <property type="protein sequence ID" value="CAG6500530.1"/>
    <property type="molecule type" value="Transcribed_RNA"/>
</dbReference>
<dbReference type="AlphaFoldDB" id="A0A8D8D0K0"/>
<sequence length="109" mass="12744">MPQTEMCRDKYGEILTDEREVIERWKQHFDEHLNGPEAEYQDEGRNEISKDEPVLATREVKKAIKKLKNNKAAGKGGIGVELIKMGLNKLATCQHQLYFSWYLGHRKRE</sequence>